<organism evidence="1 2">
    <name type="scientific">Reticulomyxa filosa</name>
    <dbReference type="NCBI Taxonomy" id="46433"/>
    <lineage>
        <taxon>Eukaryota</taxon>
        <taxon>Sar</taxon>
        <taxon>Rhizaria</taxon>
        <taxon>Retaria</taxon>
        <taxon>Foraminifera</taxon>
        <taxon>Monothalamids</taxon>
        <taxon>Reticulomyxidae</taxon>
        <taxon>Reticulomyxa</taxon>
    </lineage>
</organism>
<name>X6P4M8_RETFI</name>
<evidence type="ECO:0000313" key="2">
    <source>
        <dbReference type="Proteomes" id="UP000023152"/>
    </source>
</evidence>
<evidence type="ECO:0000313" key="1">
    <source>
        <dbReference type="EMBL" id="ETO33029.1"/>
    </source>
</evidence>
<dbReference type="Proteomes" id="UP000023152">
    <property type="component" value="Unassembled WGS sequence"/>
</dbReference>
<reference evidence="1 2" key="1">
    <citation type="journal article" date="2013" name="Curr. Biol.">
        <title>The Genome of the Foraminiferan Reticulomyxa filosa.</title>
        <authorList>
            <person name="Glockner G."/>
            <person name="Hulsmann N."/>
            <person name="Schleicher M."/>
            <person name="Noegel A.A."/>
            <person name="Eichinger L."/>
            <person name="Gallinger C."/>
            <person name="Pawlowski J."/>
            <person name="Sierra R."/>
            <person name="Euteneuer U."/>
            <person name="Pillet L."/>
            <person name="Moustafa A."/>
            <person name="Platzer M."/>
            <person name="Groth M."/>
            <person name="Szafranski K."/>
            <person name="Schliwa M."/>
        </authorList>
    </citation>
    <scope>NUCLEOTIDE SEQUENCE [LARGE SCALE GENOMIC DNA]</scope>
</reference>
<gene>
    <name evidence="1" type="ORF">RFI_04077</name>
</gene>
<sequence>MYKYNNNIFFYDGTDDDDCSDYEIKMKMSINMMRLRKMENFHNWKNLQQSCYRCNKNNNDSNSKVCEKKKEINFIYIFLILIEFFKCQHPLLSQKWGRWPNIANNICNVYLFDAGISIYLCWLSGHNQHKYIVVVASIAKWQIAPMWAHLWPINTSIIQCGEKKKEKDKKKKK</sequence>
<dbReference type="AlphaFoldDB" id="X6P4M8"/>
<accession>X6P4M8</accession>
<keyword evidence="2" id="KW-1185">Reference proteome</keyword>
<protein>
    <submittedName>
        <fullName evidence="1">Uncharacterized protein</fullName>
    </submittedName>
</protein>
<dbReference type="EMBL" id="ASPP01003736">
    <property type="protein sequence ID" value="ETO33029.1"/>
    <property type="molecule type" value="Genomic_DNA"/>
</dbReference>
<comment type="caution">
    <text evidence="1">The sequence shown here is derived from an EMBL/GenBank/DDBJ whole genome shotgun (WGS) entry which is preliminary data.</text>
</comment>
<proteinExistence type="predicted"/>